<evidence type="ECO:0000256" key="1">
    <source>
        <dbReference type="ARBA" id="ARBA00001947"/>
    </source>
</evidence>
<gene>
    <name evidence="12" type="ORF">J2I48_09940</name>
</gene>
<organism evidence="12 13">
    <name type="scientific">Fibrella aquatilis</name>
    <dbReference type="NCBI Taxonomy" id="2817059"/>
    <lineage>
        <taxon>Bacteria</taxon>
        <taxon>Pseudomonadati</taxon>
        <taxon>Bacteroidota</taxon>
        <taxon>Cytophagia</taxon>
        <taxon>Cytophagales</taxon>
        <taxon>Spirosomataceae</taxon>
        <taxon>Fibrella</taxon>
    </lineage>
</organism>
<comment type="caution">
    <text evidence="12">The sequence shown here is derived from an EMBL/GenBank/DDBJ whole genome shotgun (WGS) entry which is preliminary data.</text>
</comment>
<dbReference type="InterPro" id="IPR044838">
    <property type="entry name" value="EGY1-like"/>
</dbReference>
<proteinExistence type="inferred from homology"/>
<name>A0A939JZU9_9BACT</name>
<dbReference type="PANTHER" id="PTHR31412:SF0">
    <property type="entry name" value="ZINC METALLOPROTEASE EGY1, CHLOROPLASTIC-RELATED"/>
    <property type="match status" value="1"/>
</dbReference>
<dbReference type="EMBL" id="JAFMYU010000006">
    <property type="protein sequence ID" value="MBO0931316.1"/>
    <property type="molecule type" value="Genomic_DNA"/>
</dbReference>
<dbReference type="AlphaFoldDB" id="A0A939JZU9"/>
<feature type="transmembrane region" description="Helical" evidence="10">
    <location>
        <begin position="209"/>
        <end position="227"/>
    </location>
</feature>
<feature type="transmembrane region" description="Helical" evidence="10">
    <location>
        <begin position="279"/>
        <end position="298"/>
    </location>
</feature>
<feature type="transmembrane region" description="Helical" evidence="10">
    <location>
        <begin position="41"/>
        <end position="60"/>
    </location>
</feature>
<feature type="transmembrane region" description="Helical" evidence="10">
    <location>
        <begin position="247"/>
        <end position="267"/>
    </location>
</feature>
<dbReference type="GO" id="GO:0006508">
    <property type="term" value="P:proteolysis"/>
    <property type="evidence" value="ECO:0007669"/>
    <property type="project" value="UniProtKB-KW"/>
</dbReference>
<feature type="transmembrane region" description="Helical" evidence="10">
    <location>
        <begin position="361"/>
        <end position="379"/>
    </location>
</feature>
<evidence type="ECO:0000256" key="6">
    <source>
        <dbReference type="ARBA" id="ARBA00022801"/>
    </source>
</evidence>
<evidence type="ECO:0000256" key="10">
    <source>
        <dbReference type="SAM" id="Phobius"/>
    </source>
</evidence>
<evidence type="ECO:0000256" key="9">
    <source>
        <dbReference type="ARBA" id="ARBA00023136"/>
    </source>
</evidence>
<keyword evidence="5 10" id="KW-0812">Transmembrane</keyword>
<feature type="transmembrane region" description="Helical" evidence="10">
    <location>
        <begin position="80"/>
        <end position="101"/>
    </location>
</feature>
<evidence type="ECO:0000259" key="11">
    <source>
        <dbReference type="Pfam" id="PF02163"/>
    </source>
</evidence>
<accession>A0A939JZU9</accession>
<dbReference type="PANTHER" id="PTHR31412">
    <property type="entry name" value="ZINC METALLOPROTEASE EGY1"/>
    <property type="match status" value="1"/>
</dbReference>
<evidence type="ECO:0000313" key="13">
    <source>
        <dbReference type="Proteomes" id="UP000664795"/>
    </source>
</evidence>
<dbReference type="GO" id="GO:0016020">
    <property type="term" value="C:membrane"/>
    <property type="evidence" value="ECO:0007669"/>
    <property type="project" value="UniProtKB-SubCell"/>
</dbReference>
<evidence type="ECO:0000256" key="5">
    <source>
        <dbReference type="ARBA" id="ARBA00022692"/>
    </source>
</evidence>
<feature type="transmembrane region" description="Helical" evidence="10">
    <location>
        <begin position="113"/>
        <end position="136"/>
    </location>
</feature>
<feature type="transmembrane region" description="Helical" evidence="10">
    <location>
        <begin position="6"/>
        <end position="29"/>
    </location>
</feature>
<comment type="cofactor">
    <cofactor evidence="1">
        <name>Zn(2+)</name>
        <dbReference type="ChEBI" id="CHEBI:29105"/>
    </cofactor>
</comment>
<evidence type="ECO:0000256" key="3">
    <source>
        <dbReference type="ARBA" id="ARBA00007931"/>
    </source>
</evidence>
<reference evidence="12 13" key="1">
    <citation type="submission" date="2021-03" db="EMBL/GenBank/DDBJ databases">
        <title>Fibrella sp. HMF5036 genome sequencing and assembly.</title>
        <authorList>
            <person name="Kang H."/>
            <person name="Kim H."/>
            <person name="Bae S."/>
            <person name="Joh K."/>
        </authorList>
    </citation>
    <scope>NUCLEOTIDE SEQUENCE [LARGE SCALE GENOMIC DNA]</scope>
    <source>
        <strain evidence="12 13">HMF5036</strain>
    </source>
</reference>
<dbReference type="InterPro" id="IPR008915">
    <property type="entry name" value="Peptidase_M50"/>
</dbReference>
<feature type="transmembrane region" description="Helical" evidence="10">
    <location>
        <begin position="305"/>
        <end position="326"/>
    </location>
</feature>
<dbReference type="Proteomes" id="UP000664795">
    <property type="component" value="Unassembled WGS sequence"/>
</dbReference>
<keyword evidence="9 10" id="KW-0472">Membrane</keyword>
<keyword evidence="4 12" id="KW-0645">Protease</keyword>
<protein>
    <submittedName>
        <fullName evidence="12">Site-2 protease family protein</fullName>
    </submittedName>
</protein>
<comment type="similarity">
    <text evidence="3">Belongs to the peptidase M50B family.</text>
</comment>
<keyword evidence="6" id="KW-0378">Hydrolase</keyword>
<feature type="domain" description="Peptidase M50" evidence="11">
    <location>
        <begin position="50"/>
        <end position="246"/>
    </location>
</feature>
<dbReference type="CDD" id="cd06160">
    <property type="entry name" value="S2P-M50_like_2"/>
    <property type="match status" value="1"/>
</dbReference>
<keyword evidence="7" id="KW-0809">Transit peptide</keyword>
<dbReference type="RefSeq" id="WP_207335282.1">
    <property type="nucleotide sequence ID" value="NZ_JAFMYU010000006.1"/>
</dbReference>
<dbReference type="GO" id="GO:0008233">
    <property type="term" value="F:peptidase activity"/>
    <property type="evidence" value="ECO:0007669"/>
    <property type="project" value="UniProtKB-KW"/>
</dbReference>
<evidence type="ECO:0000313" key="12">
    <source>
        <dbReference type="EMBL" id="MBO0931316.1"/>
    </source>
</evidence>
<evidence type="ECO:0000256" key="2">
    <source>
        <dbReference type="ARBA" id="ARBA00004141"/>
    </source>
</evidence>
<keyword evidence="13" id="KW-1185">Reference proteome</keyword>
<dbReference type="Pfam" id="PF02163">
    <property type="entry name" value="Peptidase_M50"/>
    <property type="match status" value="1"/>
</dbReference>
<evidence type="ECO:0000256" key="7">
    <source>
        <dbReference type="ARBA" id="ARBA00022946"/>
    </source>
</evidence>
<feature type="transmembrane region" description="Helical" evidence="10">
    <location>
        <begin position="332"/>
        <end position="349"/>
    </location>
</feature>
<evidence type="ECO:0000256" key="4">
    <source>
        <dbReference type="ARBA" id="ARBA00022670"/>
    </source>
</evidence>
<comment type="subcellular location">
    <subcellularLocation>
        <location evidence="2">Membrane</location>
        <topology evidence="2">Multi-pass membrane protein</topology>
    </subcellularLocation>
</comment>
<sequence length="385" mass="43463">MQQPKYWLHILLFLITLATTTAAGAEWMYGRYFLGPQAMGWPEFWAGLNFSLPFLTVLTVHEFGHYFVAKANRVRVTLPYYIPLWLGFGLGQSIGTMGAFIRIQEFITSRRKYFDIGIAGPLAGFVVALGLLWYGFTHLPPVDYIFTIHPEYKQYGLDYGRHVTEAVDKAKAAGNLSAVVLGDSLLFWFFKTYVADPSRLPHPYEMVHYPYLLAGYLSLFFTSLNLIPIGQLDGGHVLYGLIGRRRFNALAPVLFTGFIFYGGLGLFKLSDFATSDDAVFLDQFSKLIFYGVTLFLMFSRVSEQWVTNLLIATSVMAVQFGVSFFVPQAEGYAGFLVFGFVLGRFLGVYHPETEQDEPLDTRRILLGLLALLVFVLSFSPKPFMD</sequence>
<keyword evidence="8 10" id="KW-1133">Transmembrane helix</keyword>
<evidence type="ECO:0000256" key="8">
    <source>
        <dbReference type="ARBA" id="ARBA00022989"/>
    </source>
</evidence>